<evidence type="ECO:0000256" key="1">
    <source>
        <dbReference type="SAM" id="MobiDB-lite"/>
    </source>
</evidence>
<feature type="compositionally biased region" description="Low complexity" evidence="1">
    <location>
        <begin position="1"/>
        <end position="16"/>
    </location>
</feature>
<feature type="region of interest" description="Disordered" evidence="1">
    <location>
        <begin position="353"/>
        <end position="481"/>
    </location>
</feature>
<sequence>MSYPVSMNNNSDVSNNALGAGPPRSFYLANLRTASGSPSAQLRVPSTSHSNGPLSNSNNSNHNGNHTLGGAKLPNHVPQRNQRYSSSDHTLGPSFDDDEEDEEMVAKMAALNAGGDHRPGSSGIDASGFGFANRQAQQQSFQNANQGGRLTAGFGNKQGGADGFNNRNIQTQPSRGNRTEPAAGQNTLQQQQQQSDLLWATLQMNSGGAQMNGSGAGTRNLAELQLLQALAQQQMQQQIHQREVEARMEQLLRLQHTQKLQQQLVAQAQKAALLSGQSITPQHQAPKMYQPQTSNAYPSSAQAHQQRVTAFDPYAQADRGLQRDQYQTPQQLASAYEQRQAAQLQIQANLRARSSAGGGGGGSAPPLPPPSSVNNGAGGAPFGFGFGLERESGPIGTGRPTSVSPRLSPSPLHANTGGPSINGSGGHHSGMLGGGANGVSSFAGFNSQQQQQQQHLQHLHMQQQQQQQQIHLQQQQQQRRDQQILSLMRDGLSPSPQPSVPDLIEQRLGLNENGGPVAGAGQVSLGPVVVIRQPRGPPHVPDELGSKNFASRVRKRAGQNLGVLGRREGAIEA</sequence>
<dbReference type="EMBL" id="LN483124">
    <property type="protein sequence ID" value="CED82101.1"/>
    <property type="molecule type" value="Genomic_DNA"/>
</dbReference>
<feature type="compositionally biased region" description="Gly residues" evidence="1">
    <location>
        <begin position="423"/>
        <end position="437"/>
    </location>
</feature>
<name>A0A0F7SL19_PHARH</name>
<dbReference type="AlphaFoldDB" id="A0A0F7SL19"/>
<organism evidence="2">
    <name type="scientific">Phaffia rhodozyma</name>
    <name type="common">Yeast</name>
    <name type="synonym">Xanthophyllomyces dendrorhous</name>
    <dbReference type="NCBI Taxonomy" id="264483"/>
    <lineage>
        <taxon>Eukaryota</taxon>
        <taxon>Fungi</taxon>
        <taxon>Dikarya</taxon>
        <taxon>Basidiomycota</taxon>
        <taxon>Agaricomycotina</taxon>
        <taxon>Tremellomycetes</taxon>
        <taxon>Cystofilobasidiales</taxon>
        <taxon>Mrakiaceae</taxon>
        <taxon>Phaffia</taxon>
    </lineage>
</organism>
<feature type="compositionally biased region" description="Low complexity" evidence="1">
    <location>
        <begin position="448"/>
        <end position="477"/>
    </location>
</feature>
<feature type="compositionally biased region" description="Gly residues" evidence="1">
    <location>
        <begin position="376"/>
        <end position="386"/>
    </location>
</feature>
<feature type="compositionally biased region" description="Low complexity" evidence="1">
    <location>
        <begin position="48"/>
        <end position="70"/>
    </location>
</feature>
<feature type="region of interest" description="Disordered" evidence="1">
    <location>
        <begin position="1"/>
        <end position="20"/>
    </location>
</feature>
<feature type="compositionally biased region" description="Polar residues" evidence="1">
    <location>
        <begin position="165"/>
        <end position="176"/>
    </location>
</feature>
<feature type="region of interest" description="Disordered" evidence="1">
    <location>
        <begin position="282"/>
        <end position="306"/>
    </location>
</feature>
<feature type="compositionally biased region" description="Polar residues" evidence="1">
    <location>
        <begin position="37"/>
        <end position="47"/>
    </location>
</feature>
<feature type="compositionally biased region" description="Polar residues" evidence="1">
    <location>
        <begin position="78"/>
        <end position="89"/>
    </location>
</feature>
<feature type="region of interest" description="Disordered" evidence="1">
    <location>
        <begin position="37"/>
        <end position="99"/>
    </location>
</feature>
<proteinExistence type="predicted"/>
<feature type="compositionally biased region" description="Polar residues" evidence="1">
    <location>
        <begin position="290"/>
        <end position="306"/>
    </location>
</feature>
<feature type="region of interest" description="Disordered" evidence="1">
    <location>
        <begin position="150"/>
        <end position="191"/>
    </location>
</feature>
<accession>A0A0F7SL19</accession>
<evidence type="ECO:0000313" key="2">
    <source>
        <dbReference type="EMBL" id="CED82101.1"/>
    </source>
</evidence>
<protein>
    <submittedName>
        <fullName evidence="2">Uncharacterized protein</fullName>
    </submittedName>
</protein>
<reference evidence="2" key="1">
    <citation type="submission" date="2014-08" db="EMBL/GenBank/DDBJ databases">
        <authorList>
            <person name="Sharma Rahul"/>
            <person name="Thines Marco"/>
        </authorList>
    </citation>
    <scope>NUCLEOTIDE SEQUENCE</scope>
</reference>